<dbReference type="AlphaFoldDB" id="A0A1I2USN6"/>
<dbReference type="EMBL" id="FOPP01000002">
    <property type="protein sequence ID" value="SFG80154.1"/>
    <property type="molecule type" value="Genomic_DNA"/>
</dbReference>
<evidence type="ECO:0000313" key="2">
    <source>
        <dbReference type="Proteomes" id="UP000199666"/>
    </source>
</evidence>
<proteinExistence type="predicted"/>
<protein>
    <submittedName>
        <fullName evidence="1">Uncharacterized protein</fullName>
    </submittedName>
</protein>
<name>A0A1I2USN6_9SPHI</name>
<evidence type="ECO:0000313" key="1">
    <source>
        <dbReference type="EMBL" id="SFG80154.1"/>
    </source>
</evidence>
<dbReference type="STRING" id="414048.SAMN04489864_102328"/>
<dbReference type="Proteomes" id="UP000199666">
    <property type="component" value="Unassembled WGS sequence"/>
</dbReference>
<organism evidence="1 2">
    <name type="scientific">Pedobacter insulae</name>
    <dbReference type="NCBI Taxonomy" id="414048"/>
    <lineage>
        <taxon>Bacteria</taxon>
        <taxon>Pseudomonadati</taxon>
        <taxon>Bacteroidota</taxon>
        <taxon>Sphingobacteriia</taxon>
        <taxon>Sphingobacteriales</taxon>
        <taxon>Sphingobacteriaceae</taxon>
        <taxon>Pedobacter</taxon>
    </lineage>
</organism>
<reference evidence="1 2" key="1">
    <citation type="submission" date="2016-10" db="EMBL/GenBank/DDBJ databases">
        <authorList>
            <person name="de Groot N.N."/>
        </authorList>
    </citation>
    <scope>NUCLEOTIDE SEQUENCE [LARGE SCALE GENOMIC DNA]</scope>
    <source>
        <strain evidence="1 2">DSM 18684</strain>
    </source>
</reference>
<accession>A0A1I2USN6</accession>
<gene>
    <name evidence="1" type="ORF">SAMN04489864_102328</name>
</gene>
<keyword evidence="2" id="KW-1185">Reference proteome</keyword>
<sequence length="85" mass="10094">MHPIPFDSDKLIIFLIPQLLNLIRIKPFLVIINFKEIFKAFFWWVFCVDPFFGRNKDLAERIKASEEFTDLNLIAFIKSYNASKP</sequence>